<sequence length="79" mass="8656">MMEFETELHPYQDQLSKSGIASTELISTVMSEGRSVTNQIKTRSVAGIGFFRGARPRLGAWLALGVWIDGTKEVGTRSP</sequence>
<dbReference type="AlphaFoldDB" id="A0A174DI63"/>
<protein>
    <submittedName>
        <fullName evidence="1">Uncharacterized protein</fullName>
    </submittedName>
</protein>
<gene>
    <name evidence="1" type="ORF">ERS852392_02558</name>
</gene>
<dbReference type="Proteomes" id="UP000095395">
    <property type="component" value="Unassembled WGS sequence"/>
</dbReference>
<dbReference type="EMBL" id="CYYR01000019">
    <property type="protein sequence ID" value="CUO23696.1"/>
    <property type="molecule type" value="Genomic_DNA"/>
</dbReference>
<proteinExistence type="predicted"/>
<evidence type="ECO:0000313" key="2">
    <source>
        <dbReference type="Proteomes" id="UP000095395"/>
    </source>
</evidence>
<evidence type="ECO:0000313" key="1">
    <source>
        <dbReference type="EMBL" id="CUO23696.1"/>
    </source>
</evidence>
<name>A0A174DI63_9FIRM</name>
<reference evidence="1 2" key="1">
    <citation type="submission" date="2015-09" db="EMBL/GenBank/DDBJ databases">
        <authorList>
            <consortium name="Pathogen Informatics"/>
        </authorList>
    </citation>
    <scope>NUCLEOTIDE SEQUENCE [LARGE SCALE GENOMIC DNA]</scope>
    <source>
        <strain evidence="1 2">2789STDY5608835</strain>
    </source>
</reference>
<accession>A0A174DI63</accession>
<organism evidence="1 2">
    <name type="scientific">Roseburia inulinivorans</name>
    <dbReference type="NCBI Taxonomy" id="360807"/>
    <lineage>
        <taxon>Bacteria</taxon>
        <taxon>Bacillati</taxon>
        <taxon>Bacillota</taxon>
        <taxon>Clostridia</taxon>
        <taxon>Lachnospirales</taxon>
        <taxon>Lachnospiraceae</taxon>
        <taxon>Roseburia</taxon>
    </lineage>
</organism>